<feature type="transmembrane region" description="Helical" evidence="6">
    <location>
        <begin position="228"/>
        <end position="246"/>
    </location>
</feature>
<feature type="domain" description="Major facilitator superfamily (MFS) profile" evidence="7">
    <location>
        <begin position="72"/>
        <end position="534"/>
    </location>
</feature>
<dbReference type="Proteomes" id="UP000054538">
    <property type="component" value="Unassembled WGS sequence"/>
</dbReference>
<dbReference type="HOGENOM" id="CLU_008455_8_5_1"/>
<feature type="transmembrane region" description="Helical" evidence="6">
    <location>
        <begin position="417"/>
        <end position="437"/>
    </location>
</feature>
<proteinExistence type="predicted"/>
<evidence type="ECO:0000313" key="9">
    <source>
        <dbReference type="Proteomes" id="UP000054538"/>
    </source>
</evidence>
<feature type="transmembrane region" description="Helical" evidence="6">
    <location>
        <begin position="481"/>
        <end position="503"/>
    </location>
</feature>
<dbReference type="InParanoid" id="A0A0D0DQL3"/>
<feature type="compositionally biased region" description="Polar residues" evidence="5">
    <location>
        <begin position="1"/>
        <end position="14"/>
    </location>
</feature>
<sequence length="549" mass="59628">MFVPATSQTTLANSPTPPIPRASDSDVECLPPKECPEEAQSIPDIEHVPVANDPRKWSRARKARGISRFTVTLWIVSAAALLSTVASNIQNPTNSLIEKALHATSLQISWSLAAFIIVQGNFPLIWSAASEIKGRKPVYVAAFTIFVLAGAILANAQTIQVLIGMRVLQAAGSSAAIAISAATLADIYETHERGTMMGIFFAAPLLGPALGPIVGGSLSQYFGWRSGFYFLVASGGVILAAFLFLFKDTFRLERSLTYQVALRRRINSLVRLRPSSDSTVGERGPFKESSGVEASWPPSSDGPTHAPQPQPTLTDITLSLADINPFPPLWKIIQRKNNLAILLANGLVFAFSYCLSYTCTRTLTLYYGYDSLRIGLVLLSLGVGTVGGSVIGGRWSDRVLTKMKAQNEGKWYAEMRLYSATLAMLWLPPCVVGYAWVVEKHVHIAVVCVMLTLSGFFSIWMYTSTLAYLVDANPGRSCSAVATNSSFRGTLAFISTMIAVPLQEALGDGILYTGFAGLLIVMELLILLVMYKGVSWREECEKKEEVANH</sequence>
<dbReference type="GO" id="GO:0005886">
    <property type="term" value="C:plasma membrane"/>
    <property type="evidence" value="ECO:0007669"/>
    <property type="project" value="TreeGrafter"/>
</dbReference>
<keyword evidence="3 6" id="KW-1133">Transmembrane helix</keyword>
<name>A0A0D0DQL3_9AGAM</name>
<dbReference type="InterPro" id="IPR011701">
    <property type="entry name" value="MFS"/>
</dbReference>
<feature type="region of interest" description="Disordered" evidence="5">
    <location>
        <begin position="275"/>
        <end position="308"/>
    </location>
</feature>
<feature type="transmembrane region" description="Helical" evidence="6">
    <location>
        <begin position="509"/>
        <end position="531"/>
    </location>
</feature>
<dbReference type="AlphaFoldDB" id="A0A0D0DQL3"/>
<feature type="transmembrane region" description="Helical" evidence="6">
    <location>
        <begin position="106"/>
        <end position="126"/>
    </location>
</feature>
<dbReference type="GO" id="GO:0022857">
    <property type="term" value="F:transmembrane transporter activity"/>
    <property type="evidence" value="ECO:0007669"/>
    <property type="project" value="InterPro"/>
</dbReference>
<evidence type="ECO:0000256" key="3">
    <source>
        <dbReference type="ARBA" id="ARBA00022989"/>
    </source>
</evidence>
<dbReference type="EMBL" id="KN825746">
    <property type="protein sequence ID" value="KIK81700.1"/>
    <property type="molecule type" value="Genomic_DNA"/>
</dbReference>
<dbReference type="STRING" id="930991.A0A0D0DQL3"/>
<evidence type="ECO:0000259" key="7">
    <source>
        <dbReference type="PROSITE" id="PS50850"/>
    </source>
</evidence>
<feature type="transmembrane region" description="Helical" evidence="6">
    <location>
        <begin position="339"/>
        <end position="358"/>
    </location>
</feature>
<evidence type="ECO:0000313" key="8">
    <source>
        <dbReference type="EMBL" id="KIK81700.1"/>
    </source>
</evidence>
<dbReference type="InterPro" id="IPR020846">
    <property type="entry name" value="MFS_dom"/>
</dbReference>
<evidence type="ECO:0000256" key="6">
    <source>
        <dbReference type="SAM" id="Phobius"/>
    </source>
</evidence>
<dbReference type="PROSITE" id="PS50850">
    <property type="entry name" value="MFS"/>
    <property type="match status" value="1"/>
</dbReference>
<feature type="transmembrane region" description="Helical" evidence="6">
    <location>
        <begin position="374"/>
        <end position="396"/>
    </location>
</feature>
<accession>A0A0D0DQL3</accession>
<reference evidence="9" key="2">
    <citation type="submission" date="2015-01" db="EMBL/GenBank/DDBJ databases">
        <title>Evolutionary Origins and Diversification of the Mycorrhizal Mutualists.</title>
        <authorList>
            <consortium name="DOE Joint Genome Institute"/>
            <consortium name="Mycorrhizal Genomics Consortium"/>
            <person name="Kohler A."/>
            <person name="Kuo A."/>
            <person name="Nagy L.G."/>
            <person name="Floudas D."/>
            <person name="Copeland A."/>
            <person name="Barry K.W."/>
            <person name="Cichocki N."/>
            <person name="Veneault-Fourrey C."/>
            <person name="LaButti K."/>
            <person name="Lindquist E.A."/>
            <person name="Lipzen A."/>
            <person name="Lundell T."/>
            <person name="Morin E."/>
            <person name="Murat C."/>
            <person name="Riley R."/>
            <person name="Ohm R."/>
            <person name="Sun H."/>
            <person name="Tunlid A."/>
            <person name="Henrissat B."/>
            <person name="Grigoriev I.V."/>
            <person name="Hibbett D.S."/>
            <person name="Martin F."/>
        </authorList>
    </citation>
    <scope>NUCLEOTIDE SEQUENCE [LARGE SCALE GENOMIC DNA]</scope>
    <source>
        <strain evidence="9">Ve08.2h10</strain>
    </source>
</reference>
<comment type="subcellular location">
    <subcellularLocation>
        <location evidence="1">Membrane</location>
        <topology evidence="1">Multi-pass membrane protein</topology>
    </subcellularLocation>
</comment>
<gene>
    <name evidence="8" type="ORF">PAXRUDRAFT_807123</name>
</gene>
<feature type="transmembrane region" description="Helical" evidence="6">
    <location>
        <begin position="200"/>
        <end position="222"/>
    </location>
</feature>
<feature type="transmembrane region" description="Helical" evidence="6">
    <location>
        <begin position="138"/>
        <end position="156"/>
    </location>
</feature>
<dbReference type="Gene3D" id="1.20.1250.20">
    <property type="entry name" value="MFS general substrate transporter like domains"/>
    <property type="match status" value="1"/>
</dbReference>
<keyword evidence="4 6" id="KW-0472">Membrane</keyword>
<feature type="transmembrane region" description="Helical" evidence="6">
    <location>
        <begin position="65"/>
        <end position="86"/>
    </location>
</feature>
<dbReference type="Gene3D" id="1.20.1720.10">
    <property type="entry name" value="Multidrug resistance protein D"/>
    <property type="match status" value="1"/>
</dbReference>
<dbReference type="InterPro" id="IPR036259">
    <property type="entry name" value="MFS_trans_sf"/>
</dbReference>
<keyword evidence="2 6" id="KW-0812">Transmembrane</keyword>
<feature type="transmembrane region" description="Helical" evidence="6">
    <location>
        <begin position="443"/>
        <end position="469"/>
    </location>
</feature>
<dbReference type="Pfam" id="PF07690">
    <property type="entry name" value="MFS_1"/>
    <property type="match status" value="1"/>
</dbReference>
<reference evidence="8 9" key="1">
    <citation type="submission" date="2014-04" db="EMBL/GenBank/DDBJ databases">
        <authorList>
            <consortium name="DOE Joint Genome Institute"/>
            <person name="Kuo A."/>
            <person name="Kohler A."/>
            <person name="Jargeat P."/>
            <person name="Nagy L.G."/>
            <person name="Floudas D."/>
            <person name="Copeland A."/>
            <person name="Barry K.W."/>
            <person name="Cichocki N."/>
            <person name="Veneault-Fourrey C."/>
            <person name="LaButti K."/>
            <person name="Lindquist E.A."/>
            <person name="Lipzen A."/>
            <person name="Lundell T."/>
            <person name="Morin E."/>
            <person name="Murat C."/>
            <person name="Sun H."/>
            <person name="Tunlid A."/>
            <person name="Henrissat B."/>
            <person name="Grigoriev I.V."/>
            <person name="Hibbett D.S."/>
            <person name="Martin F."/>
            <person name="Nordberg H.P."/>
            <person name="Cantor M.N."/>
            <person name="Hua S.X."/>
        </authorList>
    </citation>
    <scope>NUCLEOTIDE SEQUENCE [LARGE SCALE GENOMIC DNA]</scope>
    <source>
        <strain evidence="8 9">Ve08.2h10</strain>
    </source>
</reference>
<feature type="region of interest" description="Disordered" evidence="5">
    <location>
        <begin position="1"/>
        <end position="29"/>
    </location>
</feature>
<organism evidence="8 9">
    <name type="scientific">Paxillus rubicundulus Ve08.2h10</name>
    <dbReference type="NCBI Taxonomy" id="930991"/>
    <lineage>
        <taxon>Eukaryota</taxon>
        <taxon>Fungi</taxon>
        <taxon>Dikarya</taxon>
        <taxon>Basidiomycota</taxon>
        <taxon>Agaricomycotina</taxon>
        <taxon>Agaricomycetes</taxon>
        <taxon>Agaricomycetidae</taxon>
        <taxon>Boletales</taxon>
        <taxon>Paxilineae</taxon>
        <taxon>Paxillaceae</taxon>
        <taxon>Paxillus</taxon>
    </lineage>
</organism>
<evidence type="ECO:0000256" key="1">
    <source>
        <dbReference type="ARBA" id="ARBA00004141"/>
    </source>
</evidence>
<evidence type="ECO:0000256" key="5">
    <source>
        <dbReference type="SAM" id="MobiDB-lite"/>
    </source>
</evidence>
<evidence type="ECO:0000256" key="2">
    <source>
        <dbReference type="ARBA" id="ARBA00022692"/>
    </source>
</evidence>
<dbReference type="PANTHER" id="PTHR23502">
    <property type="entry name" value="MAJOR FACILITATOR SUPERFAMILY"/>
    <property type="match status" value="1"/>
</dbReference>
<evidence type="ECO:0000256" key="4">
    <source>
        <dbReference type="ARBA" id="ARBA00023136"/>
    </source>
</evidence>
<dbReference type="OrthoDB" id="2585655at2759"/>
<protein>
    <recommendedName>
        <fullName evidence="7">Major facilitator superfamily (MFS) profile domain-containing protein</fullName>
    </recommendedName>
</protein>
<dbReference type="PANTHER" id="PTHR23502:SF5">
    <property type="entry name" value="QUINIDINE RESISTANCE PROTEIN 3"/>
    <property type="match status" value="1"/>
</dbReference>
<dbReference type="SUPFAM" id="SSF103473">
    <property type="entry name" value="MFS general substrate transporter"/>
    <property type="match status" value="1"/>
</dbReference>
<feature type="transmembrane region" description="Helical" evidence="6">
    <location>
        <begin position="168"/>
        <end position="188"/>
    </location>
</feature>
<keyword evidence="9" id="KW-1185">Reference proteome</keyword>